<dbReference type="InterPro" id="IPR013780">
    <property type="entry name" value="Glyco_hydro_b"/>
</dbReference>
<gene>
    <name evidence="13" type="ORF">ADK41_11890</name>
</gene>
<evidence type="ECO:0000256" key="2">
    <source>
        <dbReference type="ARBA" id="ARBA00005940"/>
    </source>
</evidence>
<protein>
    <recommendedName>
        <fullName evidence="3 6">Beta-galactosidase</fullName>
        <shortName evidence="6">Beta-gal</shortName>
        <ecNumber evidence="3 6">3.2.1.23</ecNumber>
    </recommendedName>
</protein>
<dbReference type="PIRSF" id="PIRSF001084">
    <property type="entry name" value="B-galactosidase"/>
    <property type="match status" value="1"/>
</dbReference>
<dbReference type="RefSeq" id="WP_030821129.1">
    <property type="nucleotide sequence ID" value="NZ_LGCN01000119.1"/>
</dbReference>
<organism evidence="13 14">
    <name type="scientific">Streptomyces caelestis</name>
    <dbReference type="NCBI Taxonomy" id="36816"/>
    <lineage>
        <taxon>Bacteria</taxon>
        <taxon>Bacillati</taxon>
        <taxon>Actinomycetota</taxon>
        <taxon>Actinomycetes</taxon>
        <taxon>Kitasatosporales</taxon>
        <taxon>Streptomycetaceae</taxon>
        <taxon>Streptomyces</taxon>
    </lineage>
</organism>
<dbReference type="Proteomes" id="UP000037773">
    <property type="component" value="Unassembled WGS sequence"/>
</dbReference>
<keyword evidence="4 6" id="KW-0378">Hydrolase</keyword>
<name>A0A0M9X9Q8_9ACTN</name>
<dbReference type="GO" id="GO:0009341">
    <property type="term" value="C:beta-galactosidase complex"/>
    <property type="evidence" value="ECO:0007669"/>
    <property type="project" value="InterPro"/>
</dbReference>
<evidence type="ECO:0000256" key="5">
    <source>
        <dbReference type="ARBA" id="ARBA00023295"/>
    </source>
</evidence>
<feature type="active site" description="Proton donor" evidence="7">
    <location>
        <position position="162"/>
    </location>
</feature>
<evidence type="ECO:0000256" key="9">
    <source>
        <dbReference type="SAM" id="MobiDB-lite"/>
    </source>
</evidence>
<evidence type="ECO:0000313" key="13">
    <source>
        <dbReference type="EMBL" id="KOT40820.1"/>
    </source>
</evidence>
<dbReference type="Pfam" id="PF02449">
    <property type="entry name" value="Glyco_hydro_42"/>
    <property type="match status" value="1"/>
</dbReference>
<evidence type="ECO:0000256" key="1">
    <source>
        <dbReference type="ARBA" id="ARBA00001412"/>
    </source>
</evidence>
<feature type="binding site" evidence="8">
    <location>
        <position position="123"/>
    </location>
    <ligand>
        <name>substrate</name>
    </ligand>
</feature>
<reference evidence="13 14" key="1">
    <citation type="submission" date="2015-07" db="EMBL/GenBank/DDBJ databases">
        <authorList>
            <person name="Noorani M."/>
        </authorList>
    </citation>
    <scope>NUCLEOTIDE SEQUENCE [LARGE SCALE GENOMIC DNA]</scope>
    <source>
        <strain evidence="13 14">NRRL B-24567</strain>
    </source>
</reference>
<dbReference type="Gene3D" id="3.40.50.880">
    <property type="match status" value="1"/>
</dbReference>
<dbReference type="GO" id="GO:0006012">
    <property type="term" value="P:galactose metabolic process"/>
    <property type="evidence" value="ECO:0007669"/>
    <property type="project" value="InterPro"/>
</dbReference>
<evidence type="ECO:0000259" key="12">
    <source>
        <dbReference type="Pfam" id="PF08533"/>
    </source>
</evidence>
<comment type="catalytic activity">
    <reaction evidence="1 6">
        <text>Hydrolysis of terminal non-reducing beta-D-galactose residues in beta-D-galactosides.</text>
        <dbReference type="EC" id="3.2.1.23"/>
    </reaction>
</comment>
<evidence type="ECO:0000256" key="4">
    <source>
        <dbReference type="ARBA" id="ARBA00022801"/>
    </source>
</evidence>
<evidence type="ECO:0000256" key="6">
    <source>
        <dbReference type="PIRNR" id="PIRNR001084"/>
    </source>
</evidence>
<dbReference type="InterPro" id="IPR029062">
    <property type="entry name" value="Class_I_gatase-like"/>
</dbReference>
<feature type="domain" description="Beta-galactosidase trimerisation" evidence="11">
    <location>
        <begin position="408"/>
        <end position="611"/>
    </location>
</feature>
<dbReference type="OrthoDB" id="9800974at2"/>
<dbReference type="SUPFAM" id="SSF52317">
    <property type="entry name" value="Class I glutamine amidotransferase-like"/>
    <property type="match status" value="1"/>
</dbReference>
<dbReference type="EMBL" id="LGCN01000119">
    <property type="protein sequence ID" value="KOT40820.1"/>
    <property type="molecule type" value="Genomic_DNA"/>
</dbReference>
<feature type="binding site" evidence="8">
    <location>
        <position position="161"/>
    </location>
    <ligand>
        <name>substrate</name>
    </ligand>
</feature>
<feature type="domain" description="Glycoside hydrolase family 42 N-terminal" evidence="10">
    <location>
        <begin position="26"/>
        <end position="396"/>
    </location>
</feature>
<dbReference type="InterPro" id="IPR017853">
    <property type="entry name" value="GH"/>
</dbReference>
<dbReference type="PANTHER" id="PTHR36447">
    <property type="entry name" value="BETA-GALACTOSIDASE GANA"/>
    <property type="match status" value="1"/>
</dbReference>
<dbReference type="Gene3D" id="2.60.40.1180">
    <property type="entry name" value="Golgi alpha-mannosidase II"/>
    <property type="match status" value="1"/>
</dbReference>
<feature type="active site" description="Nucleophile" evidence="7">
    <location>
        <position position="319"/>
    </location>
</feature>
<dbReference type="InterPro" id="IPR013739">
    <property type="entry name" value="Beta_galactosidase_C"/>
</dbReference>
<keyword evidence="5 6" id="KW-0326">Glycosidase</keyword>
<feature type="binding site" evidence="8">
    <location>
        <position position="327"/>
    </location>
    <ligand>
        <name>substrate</name>
    </ligand>
</feature>
<dbReference type="InterPro" id="IPR013738">
    <property type="entry name" value="Beta_galactosidase_Trimer"/>
</dbReference>
<dbReference type="SUPFAM" id="SSF51445">
    <property type="entry name" value="(Trans)glycosidases"/>
    <property type="match status" value="1"/>
</dbReference>
<feature type="domain" description="Beta-galactosidase C-terminal" evidence="12">
    <location>
        <begin position="627"/>
        <end position="678"/>
    </location>
</feature>
<dbReference type="AlphaFoldDB" id="A0A0M9X9Q8"/>
<dbReference type="CDD" id="cd03143">
    <property type="entry name" value="A4_beta-galactosidase_middle_domain"/>
    <property type="match status" value="1"/>
</dbReference>
<evidence type="ECO:0000259" key="10">
    <source>
        <dbReference type="Pfam" id="PF02449"/>
    </source>
</evidence>
<feature type="region of interest" description="Disordered" evidence="9">
    <location>
        <begin position="1"/>
        <end position="26"/>
    </location>
</feature>
<accession>A0A0M9X9Q8</accession>
<evidence type="ECO:0000259" key="11">
    <source>
        <dbReference type="Pfam" id="PF08532"/>
    </source>
</evidence>
<dbReference type="Pfam" id="PF08532">
    <property type="entry name" value="Glyco_hydro_42M"/>
    <property type="match status" value="1"/>
</dbReference>
<dbReference type="Pfam" id="PF08533">
    <property type="entry name" value="Glyco_hydro_42C"/>
    <property type="match status" value="1"/>
</dbReference>
<proteinExistence type="inferred from homology"/>
<comment type="similarity">
    <text evidence="2 6">Belongs to the glycosyl hydrolase 42 family.</text>
</comment>
<dbReference type="GO" id="GO:0004565">
    <property type="term" value="F:beta-galactosidase activity"/>
    <property type="evidence" value="ECO:0007669"/>
    <property type="project" value="UniProtKB-EC"/>
</dbReference>
<keyword evidence="14" id="KW-1185">Reference proteome</keyword>
<dbReference type="Gene3D" id="3.20.20.80">
    <property type="entry name" value="Glycosidases"/>
    <property type="match status" value="1"/>
</dbReference>
<dbReference type="InterPro" id="IPR003476">
    <property type="entry name" value="Glyco_hydro_42"/>
</dbReference>
<dbReference type="EC" id="3.2.1.23" evidence="3 6"/>
<sequence length="681" mass="74776">MISTLHSRTSRGADGDPAPRLAYGADYNPEQWPREVWEEDIRLMREAGVNVVSVAIFSWARLQPGPDTWDFGWLDEVMDLLHAGGIGVDLATATASPPPWLTTAHPEILPVTANGETVWPGARQHWRPTSPVFREHALRLVRKIAERYREHPALVAWHVSNELGCHNVYDYSDDAARAFRAWLRARYGTLDALNHAWGTAFWSQRYTDWDQILPPRLAASHPNPTQQLDFKRFSSDALKDHLVAEREILKELTPGTPVTTNFMVMGNTKGMDYADWADEVDFVSNDHYVHPGPQDRDELSFSANLTSGIASGRPWFLMEHSTSAVNWQPVNVAKRPGDLERDALLHVAHGADAVCYFQWRQSAAGAEKYHSAMVPHAGEDSEVFRAVAGLGATLRALAPVAGSHRETASVGILFDWASWWASEQDSHPTALLSYRQEALDWYSALLALGIRADLVTTRADLSRHQVLIAPVLHVVPARLAKELTRYAEQGGHLVTTYFSGVVDENDHVWLGGYPGALRELLGIRVEEFGPLLGDESVELDGSLTGSLWTDRITVTDGDTEVLAAYRTGEQAGRPAVTRRPTGGGSAAYVSTRLGVEGLTSLLPRLLGPAGVESELPAEVRGLIEPVVRRDAENRFLFLVNRTDDTVVVRGLDGEALVGSTGADGALTLGPRAVAVLRQPAA</sequence>
<evidence type="ECO:0000256" key="7">
    <source>
        <dbReference type="PIRSR" id="PIRSR001084-1"/>
    </source>
</evidence>
<dbReference type="InterPro" id="IPR013529">
    <property type="entry name" value="Glyco_hydro_42_N"/>
</dbReference>
<comment type="caution">
    <text evidence="13">The sequence shown here is derived from an EMBL/GenBank/DDBJ whole genome shotgun (WGS) entry which is preliminary data.</text>
</comment>
<dbReference type="PATRIC" id="fig|36816.3.peg.2568"/>
<evidence type="ECO:0000313" key="14">
    <source>
        <dbReference type="Proteomes" id="UP000037773"/>
    </source>
</evidence>
<evidence type="ECO:0000256" key="8">
    <source>
        <dbReference type="PIRSR" id="PIRSR001084-2"/>
    </source>
</evidence>
<evidence type="ECO:0000256" key="3">
    <source>
        <dbReference type="ARBA" id="ARBA00012756"/>
    </source>
</evidence>
<dbReference type="PANTHER" id="PTHR36447:SF1">
    <property type="entry name" value="BETA-GALACTOSIDASE GANA"/>
    <property type="match status" value="1"/>
</dbReference>